<gene>
    <name evidence="1" type="ORF">RMCB_2454</name>
</gene>
<evidence type="ECO:0000313" key="1">
    <source>
        <dbReference type="EMBL" id="GAS88358.1"/>
    </source>
</evidence>
<reference evidence="2" key="2">
    <citation type="submission" date="2016-02" db="EMBL/GenBank/DDBJ databases">
        <title>Draft genome sequence of five rapidly growing Mycobacterium species.</title>
        <authorList>
            <person name="Katahira K."/>
            <person name="Gotou Y."/>
            <person name="Iida K."/>
            <person name="Ogura Y."/>
            <person name="Hayashi T."/>
        </authorList>
    </citation>
    <scope>NUCLEOTIDE SEQUENCE [LARGE SCALE GENOMIC DNA]</scope>
    <source>
        <strain evidence="2">JCM15654</strain>
    </source>
</reference>
<dbReference type="AlphaFoldDB" id="A0A100VYL5"/>
<dbReference type="Proteomes" id="UP000069620">
    <property type="component" value="Unassembled WGS sequence"/>
</dbReference>
<accession>A0A100VYL5</accession>
<dbReference type="OrthoDB" id="4729174at2"/>
<dbReference type="EMBL" id="BCSX01000022">
    <property type="protein sequence ID" value="GAS88358.1"/>
    <property type="molecule type" value="Genomic_DNA"/>
</dbReference>
<dbReference type="STRING" id="146020.RMCB_2454"/>
<name>A0A100VYL5_9MYCO</name>
<protein>
    <submittedName>
        <fullName evidence="1">Uncharacterized protein</fullName>
    </submittedName>
</protein>
<sequence>MGPATADDDATTEAAAWIADATRRLAGLQQDSTAALEDRWAQTGSTLTQLRAGIAHRIANLPRRATLIRTTRTGISVSHIALAKFLTWALAERAAAMTAAVADVELDITDSRLAAVYVHLIGVGTAPRDRTYLEDGDTLRHYAATVLRAVIGGTVEITAIWDDLVVPPPGE</sequence>
<proteinExistence type="predicted"/>
<keyword evidence="2" id="KW-1185">Reference proteome</keyword>
<reference evidence="2" key="1">
    <citation type="journal article" date="2016" name="Genome Announc.">
        <title>Draft Genome Sequences of Five Rapidly Growing Mycobacterium Species, M. thermoresistibile, M. fortuitum subsp. acetamidolyticum, M. canariasense, M. brisbanense, and M. novocastrense.</title>
        <authorList>
            <person name="Katahira K."/>
            <person name="Ogura Y."/>
            <person name="Gotoh Y."/>
            <person name="Hayashi T."/>
        </authorList>
    </citation>
    <scope>NUCLEOTIDE SEQUENCE [LARGE SCALE GENOMIC DNA]</scope>
    <source>
        <strain evidence="2">JCM15654</strain>
    </source>
</reference>
<evidence type="ECO:0000313" key="2">
    <source>
        <dbReference type="Proteomes" id="UP000069620"/>
    </source>
</evidence>
<organism evidence="1 2">
    <name type="scientific">Mycolicibacterium brisbanense</name>
    <dbReference type="NCBI Taxonomy" id="146020"/>
    <lineage>
        <taxon>Bacteria</taxon>
        <taxon>Bacillati</taxon>
        <taxon>Actinomycetota</taxon>
        <taxon>Actinomycetes</taxon>
        <taxon>Mycobacteriales</taxon>
        <taxon>Mycobacteriaceae</taxon>
        <taxon>Mycolicibacterium</taxon>
    </lineage>
</organism>
<comment type="caution">
    <text evidence="1">The sequence shown here is derived from an EMBL/GenBank/DDBJ whole genome shotgun (WGS) entry which is preliminary data.</text>
</comment>